<name>A0A1G2G2F1_9BACT</name>
<organism evidence="3 4">
    <name type="scientific">Candidatus Ryanbacteria bacterium RIFCSPHIGHO2_01_FULL_45_22</name>
    <dbReference type="NCBI Taxonomy" id="1802114"/>
    <lineage>
        <taxon>Bacteria</taxon>
        <taxon>Candidatus Ryaniibacteriota</taxon>
    </lineage>
</organism>
<keyword evidence="2" id="KW-0812">Transmembrane</keyword>
<feature type="coiled-coil region" evidence="1">
    <location>
        <begin position="63"/>
        <end position="90"/>
    </location>
</feature>
<accession>A0A1G2G2F1</accession>
<feature type="transmembrane region" description="Helical" evidence="2">
    <location>
        <begin position="22"/>
        <end position="46"/>
    </location>
</feature>
<evidence type="ECO:0000256" key="2">
    <source>
        <dbReference type="SAM" id="Phobius"/>
    </source>
</evidence>
<evidence type="ECO:0000313" key="4">
    <source>
        <dbReference type="Proteomes" id="UP000177480"/>
    </source>
</evidence>
<keyword evidence="1" id="KW-0175">Coiled coil</keyword>
<keyword evidence="2" id="KW-0472">Membrane</keyword>
<gene>
    <name evidence="3" type="ORF">A2719_05140</name>
</gene>
<evidence type="ECO:0000256" key="1">
    <source>
        <dbReference type="SAM" id="Coils"/>
    </source>
</evidence>
<dbReference type="AlphaFoldDB" id="A0A1G2G2F1"/>
<evidence type="ECO:0000313" key="3">
    <source>
        <dbReference type="EMBL" id="OGZ44484.1"/>
    </source>
</evidence>
<dbReference type="EMBL" id="MHNK01000002">
    <property type="protein sequence ID" value="OGZ44484.1"/>
    <property type="molecule type" value="Genomic_DNA"/>
</dbReference>
<keyword evidence="2" id="KW-1133">Transmembrane helix</keyword>
<proteinExistence type="predicted"/>
<reference evidence="3 4" key="1">
    <citation type="journal article" date="2016" name="Nat. Commun.">
        <title>Thousands of microbial genomes shed light on interconnected biogeochemical processes in an aquifer system.</title>
        <authorList>
            <person name="Anantharaman K."/>
            <person name="Brown C.T."/>
            <person name="Hug L.A."/>
            <person name="Sharon I."/>
            <person name="Castelle C.J."/>
            <person name="Probst A.J."/>
            <person name="Thomas B.C."/>
            <person name="Singh A."/>
            <person name="Wilkins M.J."/>
            <person name="Karaoz U."/>
            <person name="Brodie E.L."/>
            <person name="Williams K.H."/>
            <person name="Hubbard S.S."/>
            <person name="Banfield J.F."/>
        </authorList>
    </citation>
    <scope>NUCLEOTIDE SEQUENCE [LARGE SCALE GENOMIC DNA]</scope>
</reference>
<sequence>MSEYRDEARQMAKDAHWTFWKFFPAFLVAVIMLSAVGFGLNSLGLFGKTVVERKVFEHSYQRQAGLEAEIATYQATLTEIERKLTNSELDTNTRFNLEAQASMIRIKMAAAKEQLK</sequence>
<protein>
    <submittedName>
        <fullName evidence="3">Uncharacterized protein</fullName>
    </submittedName>
</protein>
<comment type="caution">
    <text evidence="3">The sequence shown here is derived from an EMBL/GenBank/DDBJ whole genome shotgun (WGS) entry which is preliminary data.</text>
</comment>
<dbReference type="STRING" id="1802114.A2719_05140"/>
<dbReference type="Proteomes" id="UP000177480">
    <property type="component" value="Unassembled WGS sequence"/>
</dbReference>